<dbReference type="EMBL" id="JACIJM010000001">
    <property type="protein sequence ID" value="MBB5720941.1"/>
    <property type="molecule type" value="Genomic_DNA"/>
</dbReference>
<dbReference type="Proteomes" id="UP000535415">
    <property type="component" value="Unassembled WGS sequence"/>
</dbReference>
<reference evidence="1 2" key="1">
    <citation type="submission" date="2020-08" db="EMBL/GenBank/DDBJ databases">
        <title>Genomic Encyclopedia of Type Strains, Phase IV (KMG-IV): sequencing the most valuable type-strain genomes for metagenomic binning, comparative biology and taxonomic classification.</title>
        <authorList>
            <person name="Goeker M."/>
        </authorList>
    </citation>
    <scope>NUCLEOTIDE SEQUENCE [LARGE SCALE GENOMIC DNA]</scope>
    <source>
        <strain evidence="1 2">DSM 101064</strain>
    </source>
</reference>
<comment type="caution">
    <text evidence="1">The sequence shown here is derived from an EMBL/GenBank/DDBJ whole genome shotgun (WGS) entry which is preliminary data.</text>
</comment>
<dbReference type="RefSeq" id="WP_183525130.1">
    <property type="nucleotide sequence ID" value="NZ_JACIJM010000001.1"/>
</dbReference>
<protein>
    <submittedName>
        <fullName evidence="1">Outer membrane protein assembly factor BamB</fullName>
    </submittedName>
</protein>
<proteinExistence type="predicted"/>
<organism evidence="1 2">
    <name type="scientific">Yoonia ponticola</name>
    <dbReference type="NCBI Taxonomy" id="1524255"/>
    <lineage>
        <taxon>Bacteria</taxon>
        <taxon>Pseudomonadati</taxon>
        <taxon>Pseudomonadota</taxon>
        <taxon>Alphaproteobacteria</taxon>
        <taxon>Rhodobacterales</taxon>
        <taxon>Paracoccaceae</taxon>
        <taxon>Yoonia</taxon>
    </lineage>
</organism>
<evidence type="ECO:0000313" key="2">
    <source>
        <dbReference type="Proteomes" id="UP000535415"/>
    </source>
</evidence>
<sequence>MSGPPDVAPVTVNGLRIDALHWGKDRGLGQNGGYVTATDPASDTELWAQKVYDITYGDKSPQKYDLFITKLTVVDDGAAVQITDQDGRVFHLDPATRAVRMIMAPVPDAPRPNPRKPS</sequence>
<evidence type="ECO:0000313" key="1">
    <source>
        <dbReference type="EMBL" id="MBB5720941.1"/>
    </source>
</evidence>
<accession>A0A7W9EYI8</accession>
<name>A0A7W9EYI8_9RHOB</name>
<gene>
    <name evidence="1" type="ORF">FHS72_000545</name>
</gene>
<dbReference type="AlphaFoldDB" id="A0A7W9EYI8"/>
<keyword evidence="2" id="KW-1185">Reference proteome</keyword>